<name>A0A0L6UA39_9BASI</name>
<dbReference type="VEuPathDB" id="FungiDB:VP01_8956g1"/>
<dbReference type="EMBL" id="LAVV01014555">
    <property type="protein sequence ID" value="KNZ44655.1"/>
    <property type="molecule type" value="Genomic_DNA"/>
</dbReference>
<protein>
    <submittedName>
        <fullName evidence="1">Uncharacterized protein</fullName>
    </submittedName>
</protein>
<feature type="non-terminal residue" evidence="1">
    <location>
        <position position="1"/>
    </location>
</feature>
<reference evidence="1 2" key="1">
    <citation type="submission" date="2015-08" db="EMBL/GenBank/DDBJ databases">
        <title>Next Generation Sequencing and Analysis of the Genome of Puccinia sorghi L Schw, the Causal Agent of Maize Common Rust.</title>
        <authorList>
            <person name="Rochi L."/>
            <person name="Burguener G."/>
            <person name="Darino M."/>
            <person name="Turjanski A."/>
            <person name="Kreff E."/>
            <person name="Dieguez M.J."/>
            <person name="Sacco F."/>
        </authorList>
    </citation>
    <scope>NUCLEOTIDE SEQUENCE [LARGE SCALE GENOMIC DNA]</scope>
    <source>
        <strain evidence="1 2">RO10H11247</strain>
    </source>
</reference>
<keyword evidence="2" id="KW-1185">Reference proteome</keyword>
<dbReference type="Proteomes" id="UP000037035">
    <property type="component" value="Unassembled WGS sequence"/>
</dbReference>
<sequence>ADTPLLQVAGNFKKVFTAVNKELKPKRPDVSSLPRAHSSLLNQLHSGHCTLKNFGSSDLPKASEPLLKFLELTNCFPMFFG</sequence>
<evidence type="ECO:0000313" key="2">
    <source>
        <dbReference type="Proteomes" id="UP000037035"/>
    </source>
</evidence>
<gene>
    <name evidence="1" type="ORF">VP01_8956g1</name>
</gene>
<proteinExistence type="predicted"/>
<evidence type="ECO:0000313" key="1">
    <source>
        <dbReference type="EMBL" id="KNZ44655.1"/>
    </source>
</evidence>
<accession>A0A0L6UA39</accession>
<comment type="caution">
    <text evidence="1">The sequence shown here is derived from an EMBL/GenBank/DDBJ whole genome shotgun (WGS) entry which is preliminary data.</text>
</comment>
<organism evidence="1 2">
    <name type="scientific">Puccinia sorghi</name>
    <dbReference type="NCBI Taxonomy" id="27349"/>
    <lineage>
        <taxon>Eukaryota</taxon>
        <taxon>Fungi</taxon>
        <taxon>Dikarya</taxon>
        <taxon>Basidiomycota</taxon>
        <taxon>Pucciniomycotina</taxon>
        <taxon>Pucciniomycetes</taxon>
        <taxon>Pucciniales</taxon>
        <taxon>Pucciniaceae</taxon>
        <taxon>Puccinia</taxon>
    </lineage>
</organism>
<dbReference type="AlphaFoldDB" id="A0A0L6UA39"/>